<evidence type="ECO:0000256" key="2">
    <source>
        <dbReference type="ARBA" id="ARBA00022517"/>
    </source>
</evidence>
<dbReference type="InterPro" id="IPR030378">
    <property type="entry name" value="G_CP_dom"/>
</dbReference>
<gene>
    <name evidence="10" type="primary">rsgA</name>
    <name evidence="13" type="ORF">EDD72_10116</name>
</gene>
<dbReference type="NCBIfam" id="TIGR00157">
    <property type="entry name" value="ribosome small subunit-dependent GTPase A"/>
    <property type="match status" value="1"/>
</dbReference>
<dbReference type="InterPro" id="IPR010914">
    <property type="entry name" value="RsgA_GTPase_dom"/>
</dbReference>
<dbReference type="InterPro" id="IPR027417">
    <property type="entry name" value="P-loop_NTPase"/>
</dbReference>
<dbReference type="GO" id="GO:0019843">
    <property type="term" value="F:rRNA binding"/>
    <property type="evidence" value="ECO:0007669"/>
    <property type="project" value="UniProtKB-KW"/>
</dbReference>
<dbReference type="InterPro" id="IPR004881">
    <property type="entry name" value="Ribosome_biogen_GTPase_RsgA"/>
</dbReference>
<keyword evidence="3 10" id="KW-0479">Metal-binding</keyword>
<sequence length="293" mass="33106">MPEGLITRALSSFYYVKSNNHLWECKARGLFKKHQITPLVGDRVIFEEINDQQGYITEILPRKNELVRPPISNVDQAVLVFSVAEPDFNSTLLDRFLVHVEKAGIPSLICLTKLDLIEDSTIIDEKMDVYQKMGYKVVKTSSKTKNVEELEKELEGKISVFAGQSGVGKSSLLNALIPSLQLETAGISPKLGRGKHTTRVVQMIELPSDGLVADTPGFSQLDFQGIDSNTLGRYFIDIDQFSDRCRFRGCLHVKEPGCAVKEAVENGEISAERYSHYLDFYEEVKEKEEKKWR</sequence>
<feature type="binding site" evidence="10">
    <location>
        <position position="258"/>
    </location>
    <ligand>
        <name>Zn(2+)</name>
        <dbReference type="ChEBI" id="CHEBI:29105"/>
    </ligand>
</feature>
<evidence type="ECO:0000313" key="14">
    <source>
        <dbReference type="Proteomes" id="UP000295788"/>
    </source>
</evidence>
<feature type="domain" description="CP-type G" evidence="12">
    <location>
        <begin position="63"/>
        <end position="221"/>
    </location>
</feature>
<evidence type="ECO:0000256" key="3">
    <source>
        <dbReference type="ARBA" id="ARBA00022723"/>
    </source>
</evidence>
<dbReference type="GO" id="GO:0003924">
    <property type="term" value="F:GTPase activity"/>
    <property type="evidence" value="ECO:0007669"/>
    <property type="project" value="UniProtKB-UniRule"/>
</dbReference>
<accession>A0A4R3KKF6</accession>
<feature type="binding site" evidence="10">
    <location>
        <begin position="163"/>
        <end position="171"/>
    </location>
    <ligand>
        <name>GTP</name>
        <dbReference type="ChEBI" id="CHEBI:37565"/>
    </ligand>
</feature>
<reference evidence="13 14" key="1">
    <citation type="submission" date="2019-03" db="EMBL/GenBank/DDBJ databases">
        <title>Genomic Encyclopedia of Type Strains, Phase IV (KMG-IV): sequencing the most valuable type-strain genomes for metagenomic binning, comparative biology and taxonomic classification.</title>
        <authorList>
            <person name="Goeker M."/>
        </authorList>
    </citation>
    <scope>NUCLEOTIDE SEQUENCE [LARGE SCALE GENOMIC DNA]</scope>
    <source>
        <strain evidence="13 14">DSM 23802</strain>
    </source>
</reference>
<name>A0A4R3KKF6_9BACI</name>
<evidence type="ECO:0000256" key="5">
    <source>
        <dbReference type="ARBA" id="ARBA00022741"/>
    </source>
</evidence>
<dbReference type="CDD" id="cd04466">
    <property type="entry name" value="S1_YloQ_GTPase"/>
    <property type="match status" value="1"/>
</dbReference>
<feature type="binding site" evidence="10">
    <location>
        <position position="250"/>
    </location>
    <ligand>
        <name>Zn(2+)</name>
        <dbReference type="ChEBI" id="CHEBI:29105"/>
    </ligand>
</feature>
<dbReference type="Pfam" id="PF16745">
    <property type="entry name" value="RsgA_N"/>
    <property type="match status" value="1"/>
</dbReference>
<feature type="binding site" evidence="10">
    <location>
        <position position="245"/>
    </location>
    <ligand>
        <name>Zn(2+)</name>
        <dbReference type="ChEBI" id="CHEBI:29105"/>
    </ligand>
</feature>
<feature type="binding site" evidence="10">
    <location>
        <position position="252"/>
    </location>
    <ligand>
        <name>Zn(2+)</name>
        <dbReference type="ChEBI" id="CHEBI:29105"/>
    </ligand>
</feature>
<dbReference type="HAMAP" id="MF_01820">
    <property type="entry name" value="GTPase_RsgA"/>
    <property type="match status" value="1"/>
</dbReference>
<dbReference type="PANTHER" id="PTHR32120:SF11">
    <property type="entry name" value="SMALL RIBOSOMAL SUBUNIT BIOGENESIS GTPASE RSGA 1, MITOCHONDRIAL-RELATED"/>
    <property type="match status" value="1"/>
</dbReference>
<evidence type="ECO:0000313" key="13">
    <source>
        <dbReference type="EMBL" id="TCS84355.1"/>
    </source>
</evidence>
<dbReference type="AlphaFoldDB" id="A0A4R3KKF6"/>
<feature type="binding site" evidence="10">
    <location>
        <begin position="112"/>
        <end position="115"/>
    </location>
    <ligand>
        <name>GTP</name>
        <dbReference type="ChEBI" id="CHEBI:37565"/>
    </ligand>
</feature>
<keyword evidence="6 10" id="KW-0378">Hydrolase</keyword>
<dbReference type="GO" id="GO:0005737">
    <property type="term" value="C:cytoplasm"/>
    <property type="evidence" value="ECO:0007669"/>
    <property type="project" value="UniProtKB-SubCell"/>
</dbReference>
<dbReference type="OrthoDB" id="9809485at2"/>
<evidence type="ECO:0000256" key="10">
    <source>
        <dbReference type="HAMAP-Rule" id="MF_01820"/>
    </source>
</evidence>
<dbReference type="Gene3D" id="3.40.50.300">
    <property type="entry name" value="P-loop containing nucleotide triphosphate hydrolases"/>
    <property type="match status" value="1"/>
</dbReference>
<dbReference type="PROSITE" id="PS51721">
    <property type="entry name" value="G_CP"/>
    <property type="match status" value="1"/>
</dbReference>
<dbReference type="Gene3D" id="1.10.40.50">
    <property type="entry name" value="Probable gtpase engc, domain 3"/>
    <property type="match status" value="1"/>
</dbReference>
<keyword evidence="8 10" id="KW-0694">RNA-binding</keyword>
<keyword evidence="14" id="KW-1185">Reference proteome</keyword>
<dbReference type="GO" id="GO:0005525">
    <property type="term" value="F:GTP binding"/>
    <property type="evidence" value="ECO:0007669"/>
    <property type="project" value="UniProtKB-UniRule"/>
</dbReference>
<evidence type="ECO:0000259" key="11">
    <source>
        <dbReference type="PROSITE" id="PS50936"/>
    </source>
</evidence>
<organism evidence="13 14">
    <name type="scientific">Tepidibacillus fermentans</name>
    <dbReference type="NCBI Taxonomy" id="1281767"/>
    <lineage>
        <taxon>Bacteria</taxon>
        <taxon>Bacillati</taxon>
        <taxon>Bacillota</taxon>
        <taxon>Bacilli</taxon>
        <taxon>Bacillales</taxon>
        <taxon>Bacillaceae</taxon>
        <taxon>Tepidibacillus</taxon>
    </lineage>
</organism>
<dbReference type="GO" id="GO:0042274">
    <property type="term" value="P:ribosomal small subunit biogenesis"/>
    <property type="evidence" value="ECO:0007669"/>
    <property type="project" value="UniProtKB-UniRule"/>
</dbReference>
<comment type="function">
    <text evidence="10">One of several proteins that assist in the late maturation steps of the functional core of the 30S ribosomal subunit. Helps release RbfA from mature subunits. May play a role in the assembly of ribosomal proteins into the subunit. Circularly permuted GTPase that catalyzes slow GTP hydrolysis, GTPase activity is stimulated by the 30S ribosomal subunit.</text>
</comment>
<dbReference type="Gene3D" id="2.40.50.140">
    <property type="entry name" value="Nucleic acid-binding proteins"/>
    <property type="match status" value="1"/>
</dbReference>
<keyword evidence="2 10" id="KW-0690">Ribosome biogenesis</keyword>
<evidence type="ECO:0000256" key="1">
    <source>
        <dbReference type="ARBA" id="ARBA00022490"/>
    </source>
</evidence>
<proteinExistence type="inferred from homology"/>
<keyword evidence="1 10" id="KW-0963">Cytoplasm</keyword>
<evidence type="ECO:0000256" key="9">
    <source>
        <dbReference type="ARBA" id="ARBA00023134"/>
    </source>
</evidence>
<keyword evidence="9 10" id="KW-0342">GTP-binding</keyword>
<comment type="similarity">
    <text evidence="10">Belongs to the TRAFAC class YlqF/YawG GTPase family. RsgA subfamily.</text>
</comment>
<comment type="subunit">
    <text evidence="10">Monomer. Associates with 30S ribosomal subunit, binds 16S rRNA.</text>
</comment>
<dbReference type="SUPFAM" id="SSF52540">
    <property type="entry name" value="P-loop containing nucleoside triphosphate hydrolases"/>
    <property type="match status" value="1"/>
</dbReference>
<protein>
    <recommendedName>
        <fullName evidence="10">Small ribosomal subunit biogenesis GTPase RsgA</fullName>
        <ecNumber evidence="10">3.6.1.-</ecNumber>
    </recommendedName>
</protein>
<evidence type="ECO:0000256" key="8">
    <source>
        <dbReference type="ARBA" id="ARBA00022884"/>
    </source>
</evidence>
<dbReference type="RefSeq" id="WP_132766600.1">
    <property type="nucleotide sequence ID" value="NZ_SMAB01000001.1"/>
</dbReference>
<dbReference type="Proteomes" id="UP000295788">
    <property type="component" value="Unassembled WGS sequence"/>
</dbReference>
<keyword evidence="7 10" id="KW-0862">Zinc</keyword>
<dbReference type="InterPro" id="IPR031944">
    <property type="entry name" value="RsgA_N"/>
</dbReference>
<evidence type="ECO:0000256" key="7">
    <source>
        <dbReference type="ARBA" id="ARBA00022833"/>
    </source>
</evidence>
<dbReference type="InterPro" id="IPR012340">
    <property type="entry name" value="NA-bd_OB-fold"/>
</dbReference>
<comment type="subcellular location">
    <subcellularLocation>
        <location evidence="10">Cytoplasm</location>
    </subcellularLocation>
</comment>
<dbReference type="SUPFAM" id="SSF50249">
    <property type="entry name" value="Nucleic acid-binding proteins"/>
    <property type="match status" value="1"/>
</dbReference>
<comment type="caution">
    <text evidence="13">The sequence shown here is derived from an EMBL/GenBank/DDBJ whole genome shotgun (WGS) entry which is preliminary data.</text>
</comment>
<dbReference type="PANTHER" id="PTHR32120">
    <property type="entry name" value="SMALL RIBOSOMAL SUBUNIT BIOGENESIS GTPASE RSGA"/>
    <property type="match status" value="1"/>
</dbReference>
<dbReference type="PROSITE" id="PS50936">
    <property type="entry name" value="ENGC_GTPASE"/>
    <property type="match status" value="1"/>
</dbReference>
<evidence type="ECO:0000259" key="12">
    <source>
        <dbReference type="PROSITE" id="PS51721"/>
    </source>
</evidence>
<dbReference type="EMBL" id="SMAB01000001">
    <property type="protein sequence ID" value="TCS84355.1"/>
    <property type="molecule type" value="Genomic_DNA"/>
</dbReference>
<feature type="domain" description="EngC GTPase" evidence="11">
    <location>
        <begin position="72"/>
        <end position="219"/>
    </location>
</feature>
<evidence type="ECO:0000256" key="6">
    <source>
        <dbReference type="ARBA" id="ARBA00022801"/>
    </source>
</evidence>
<dbReference type="Pfam" id="PF03193">
    <property type="entry name" value="RsgA_GTPase"/>
    <property type="match status" value="1"/>
</dbReference>
<evidence type="ECO:0000256" key="4">
    <source>
        <dbReference type="ARBA" id="ARBA00022730"/>
    </source>
</evidence>
<dbReference type="GO" id="GO:0046872">
    <property type="term" value="F:metal ion binding"/>
    <property type="evidence" value="ECO:0007669"/>
    <property type="project" value="UniProtKB-KW"/>
</dbReference>
<comment type="cofactor">
    <cofactor evidence="10">
        <name>Zn(2+)</name>
        <dbReference type="ChEBI" id="CHEBI:29105"/>
    </cofactor>
    <text evidence="10">Binds 1 zinc ion per subunit.</text>
</comment>
<dbReference type="EC" id="3.6.1.-" evidence="10"/>
<keyword evidence="4 10" id="KW-0699">rRNA-binding</keyword>
<keyword evidence="5 10" id="KW-0547">Nucleotide-binding</keyword>
<dbReference type="CDD" id="cd01854">
    <property type="entry name" value="YjeQ_EngC"/>
    <property type="match status" value="1"/>
</dbReference>